<dbReference type="Gene3D" id="2.170.190.11">
    <property type="entry name" value="Molybdopterin biosynthesis moea protein, domain 3"/>
    <property type="match status" value="1"/>
</dbReference>
<dbReference type="GO" id="GO:0061599">
    <property type="term" value="F:molybdopterin molybdotransferase activity"/>
    <property type="evidence" value="ECO:0007669"/>
    <property type="project" value="TreeGrafter"/>
</dbReference>
<dbReference type="PANTHER" id="PTHR10192">
    <property type="entry name" value="MOLYBDOPTERIN BIOSYNTHESIS PROTEIN"/>
    <property type="match status" value="1"/>
</dbReference>
<dbReference type="Pfam" id="PF03453">
    <property type="entry name" value="MoeA_N"/>
    <property type="match status" value="1"/>
</dbReference>
<dbReference type="CDD" id="cd00887">
    <property type="entry name" value="MoeA"/>
    <property type="match status" value="1"/>
</dbReference>
<dbReference type="GO" id="GO:0006777">
    <property type="term" value="P:Mo-molybdopterin cofactor biosynthetic process"/>
    <property type="evidence" value="ECO:0007669"/>
    <property type="project" value="TreeGrafter"/>
</dbReference>
<dbReference type="SUPFAM" id="SSF63882">
    <property type="entry name" value="MoeA N-terminal region -like"/>
    <property type="match status" value="1"/>
</dbReference>
<dbReference type="Gene3D" id="3.40.980.10">
    <property type="entry name" value="MoaB/Mog-like domain"/>
    <property type="match status" value="1"/>
</dbReference>
<proteinExistence type="predicted"/>
<protein>
    <recommendedName>
        <fullName evidence="1">MoeA N-terminal and linker domain-containing protein</fullName>
    </recommendedName>
</protein>
<gene>
    <name evidence="2" type="ORF">METZ01_LOCUS356355</name>
</gene>
<dbReference type="InterPro" id="IPR038987">
    <property type="entry name" value="MoeA-like"/>
</dbReference>
<dbReference type="InterPro" id="IPR005110">
    <property type="entry name" value="MoeA_linker/N"/>
</dbReference>
<evidence type="ECO:0000259" key="1">
    <source>
        <dbReference type="Pfam" id="PF03453"/>
    </source>
</evidence>
<dbReference type="PANTHER" id="PTHR10192:SF5">
    <property type="entry name" value="GEPHYRIN"/>
    <property type="match status" value="1"/>
</dbReference>
<accession>A0A382S3M3</accession>
<dbReference type="GO" id="GO:0005829">
    <property type="term" value="C:cytosol"/>
    <property type="evidence" value="ECO:0007669"/>
    <property type="project" value="TreeGrafter"/>
</dbReference>
<dbReference type="SUPFAM" id="SSF53218">
    <property type="entry name" value="Molybdenum cofactor biosynthesis proteins"/>
    <property type="match status" value="1"/>
</dbReference>
<dbReference type="AlphaFoldDB" id="A0A382S3M3"/>
<dbReference type="EMBL" id="UINC01125577">
    <property type="protein sequence ID" value="SVD03501.1"/>
    <property type="molecule type" value="Genomic_DNA"/>
</dbReference>
<sequence>MSNNKINKETSCMDDYDQNSITTDRALEKIFDAINPINENEIIPIRESLNRILAENIKSNINVPSGRNSAMDGYAINKKDIPLEKTNQLKVVGKSLAGNPFSNSVKEGECVRIMTGAIMPIGSDTVIIQEHALLSKSETEITIGHGTKPDANVRQAGEDISKGDIVLTKGKNLTPADIGLLASLGLSKISVTRKLKVAFFSTGDELRGVDENLSDGEIYDSNRYTLHAMLSRLNVDIVDMGVVKDDK</sequence>
<dbReference type="InterPro" id="IPR036135">
    <property type="entry name" value="MoeA_linker/N_sf"/>
</dbReference>
<name>A0A382S3M3_9ZZZZ</name>
<feature type="domain" description="MoeA N-terminal and linker" evidence="1">
    <location>
        <begin position="21"/>
        <end position="185"/>
    </location>
</feature>
<dbReference type="InterPro" id="IPR036425">
    <property type="entry name" value="MoaB/Mog-like_dom_sf"/>
</dbReference>
<reference evidence="2" key="1">
    <citation type="submission" date="2018-05" db="EMBL/GenBank/DDBJ databases">
        <authorList>
            <person name="Lanie J.A."/>
            <person name="Ng W.-L."/>
            <person name="Kazmierczak K.M."/>
            <person name="Andrzejewski T.M."/>
            <person name="Davidsen T.M."/>
            <person name="Wayne K.J."/>
            <person name="Tettelin H."/>
            <person name="Glass J.I."/>
            <person name="Rusch D."/>
            <person name="Podicherti R."/>
            <person name="Tsui H.-C.T."/>
            <person name="Winkler M.E."/>
        </authorList>
    </citation>
    <scope>NUCLEOTIDE SEQUENCE</scope>
</reference>
<evidence type="ECO:0000313" key="2">
    <source>
        <dbReference type="EMBL" id="SVD03501.1"/>
    </source>
</evidence>
<organism evidence="2">
    <name type="scientific">marine metagenome</name>
    <dbReference type="NCBI Taxonomy" id="408172"/>
    <lineage>
        <taxon>unclassified sequences</taxon>
        <taxon>metagenomes</taxon>
        <taxon>ecological metagenomes</taxon>
    </lineage>
</organism>
<feature type="non-terminal residue" evidence="2">
    <location>
        <position position="247"/>
    </location>
</feature>